<accession>A0A840MXT8</accession>
<organism evidence="10 11">
    <name type="scientific">Chitinivorax tropicus</name>
    <dbReference type="NCBI Taxonomy" id="714531"/>
    <lineage>
        <taxon>Bacteria</taxon>
        <taxon>Pseudomonadati</taxon>
        <taxon>Pseudomonadota</taxon>
        <taxon>Betaproteobacteria</taxon>
        <taxon>Chitinivorax</taxon>
    </lineage>
</organism>
<sequence length="199" mass="21812">MENHQTQENNHPLNDPWLSQARPDAQGRVLWLTGLSGAGKTSVANALTRTLAERRISSTVLDGDLIRARLNRDLGFSAADRTENIRRIAEVARLMANAGLVVVVATISPFARDRQLAKALIHPCRFHEIYINTPLSVCEQRDVKGLYARARGGEIAHFTGIDSPYEPPAAPDLTVDCGDLPIMQAVQVLIDFLLLPDVG</sequence>
<dbReference type="GO" id="GO:0004020">
    <property type="term" value="F:adenylylsulfate kinase activity"/>
    <property type="evidence" value="ECO:0007669"/>
    <property type="project" value="UniProtKB-UniRule"/>
</dbReference>
<dbReference type="RefSeq" id="WP_343074302.1">
    <property type="nucleotide sequence ID" value="NZ_JACHHY010000022.1"/>
</dbReference>
<dbReference type="InterPro" id="IPR050512">
    <property type="entry name" value="Sulf_AdTrans/APS_kinase"/>
</dbReference>
<evidence type="ECO:0000313" key="11">
    <source>
        <dbReference type="Proteomes" id="UP000575898"/>
    </source>
</evidence>
<dbReference type="GO" id="GO:0005737">
    <property type="term" value="C:cytoplasm"/>
    <property type="evidence" value="ECO:0007669"/>
    <property type="project" value="TreeGrafter"/>
</dbReference>
<reference evidence="10 11" key="1">
    <citation type="submission" date="2020-08" db="EMBL/GenBank/DDBJ databases">
        <title>Genomic Encyclopedia of Type Strains, Phase IV (KMG-IV): sequencing the most valuable type-strain genomes for metagenomic binning, comparative biology and taxonomic classification.</title>
        <authorList>
            <person name="Goeker M."/>
        </authorList>
    </citation>
    <scope>NUCLEOTIDE SEQUENCE [LARGE SCALE GENOMIC DNA]</scope>
    <source>
        <strain evidence="10 11">DSM 27165</strain>
    </source>
</reference>
<evidence type="ECO:0000256" key="8">
    <source>
        <dbReference type="SAM" id="MobiDB-lite"/>
    </source>
</evidence>
<gene>
    <name evidence="6" type="primary">cysC</name>
    <name evidence="10" type="ORF">HNQ59_003279</name>
</gene>
<keyword evidence="3 6" id="KW-0808">Transferase</keyword>
<protein>
    <recommendedName>
        <fullName evidence="2 6">Adenylyl-sulfate kinase</fullName>
        <ecNumber evidence="2 6">2.7.1.25</ecNumber>
    </recommendedName>
    <alternativeName>
        <fullName evidence="6">APS kinase</fullName>
    </alternativeName>
    <alternativeName>
        <fullName evidence="6">ATP adenosine-5'-phosphosulfate 3'-phosphotransferase</fullName>
    </alternativeName>
    <alternativeName>
        <fullName evidence="6">Adenosine-5'-phosphosulfate kinase</fullName>
    </alternativeName>
</protein>
<keyword evidence="5 6" id="KW-0067">ATP-binding</keyword>
<feature type="domain" description="APS kinase" evidence="9">
    <location>
        <begin position="26"/>
        <end position="176"/>
    </location>
</feature>
<comment type="caution">
    <text evidence="10">The sequence shown here is derived from an EMBL/GenBank/DDBJ whole genome shotgun (WGS) entry which is preliminary data.</text>
</comment>
<dbReference type="AlphaFoldDB" id="A0A840MXT8"/>
<dbReference type="InterPro" id="IPR002891">
    <property type="entry name" value="APS"/>
</dbReference>
<proteinExistence type="inferred from homology"/>
<keyword evidence="4 6" id="KW-0547">Nucleotide-binding</keyword>
<feature type="active site" description="Phosphoserine intermediate" evidence="6">
    <location>
        <position position="108"/>
    </location>
</feature>
<dbReference type="GO" id="GO:0019379">
    <property type="term" value="P:sulfate assimilation, phosphoadenylyl sulfate reduction by phosphoadenylyl-sulfate reductase (thioredoxin)"/>
    <property type="evidence" value="ECO:0007669"/>
    <property type="project" value="TreeGrafter"/>
</dbReference>
<dbReference type="GO" id="GO:0070814">
    <property type="term" value="P:hydrogen sulfide biosynthetic process"/>
    <property type="evidence" value="ECO:0007669"/>
    <property type="project" value="UniProtKB-UniRule"/>
</dbReference>
<evidence type="ECO:0000256" key="2">
    <source>
        <dbReference type="ARBA" id="ARBA00012121"/>
    </source>
</evidence>
<feature type="region of interest" description="Disordered" evidence="8">
    <location>
        <begin position="1"/>
        <end position="20"/>
    </location>
</feature>
<dbReference type="Gene3D" id="3.40.50.300">
    <property type="entry name" value="P-loop containing nucleotide triphosphate hydrolases"/>
    <property type="match status" value="1"/>
</dbReference>
<comment type="function">
    <text evidence="6 7">Catalyzes the synthesis of activated sulfate.</text>
</comment>
<dbReference type="EMBL" id="JACHHY010000022">
    <property type="protein sequence ID" value="MBB5019971.1"/>
    <property type="molecule type" value="Genomic_DNA"/>
</dbReference>
<name>A0A840MXT8_9PROT</name>
<dbReference type="InterPro" id="IPR059117">
    <property type="entry name" value="APS_kinase_dom"/>
</dbReference>
<dbReference type="EC" id="2.7.1.25" evidence="2 6"/>
<feature type="binding site" evidence="6">
    <location>
        <begin position="34"/>
        <end position="41"/>
    </location>
    <ligand>
        <name>ATP</name>
        <dbReference type="ChEBI" id="CHEBI:30616"/>
    </ligand>
</feature>
<dbReference type="Proteomes" id="UP000575898">
    <property type="component" value="Unassembled WGS sequence"/>
</dbReference>
<dbReference type="CDD" id="cd02027">
    <property type="entry name" value="APSK"/>
    <property type="match status" value="1"/>
</dbReference>
<dbReference type="PANTHER" id="PTHR42700">
    <property type="entry name" value="SULFATE ADENYLYLTRANSFERASE"/>
    <property type="match status" value="1"/>
</dbReference>
<comment type="similarity">
    <text evidence="6 7">Belongs to the APS kinase family.</text>
</comment>
<dbReference type="Pfam" id="PF01583">
    <property type="entry name" value="APS_kinase"/>
    <property type="match status" value="1"/>
</dbReference>
<evidence type="ECO:0000256" key="7">
    <source>
        <dbReference type="RuleBase" id="RU004347"/>
    </source>
</evidence>
<comment type="pathway">
    <text evidence="6 7">Sulfur metabolism; hydrogen sulfide biosynthesis; sulfite from sulfate: step 2/3.</text>
</comment>
<dbReference type="GO" id="GO:0005524">
    <property type="term" value="F:ATP binding"/>
    <property type="evidence" value="ECO:0007669"/>
    <property type="project" value="UniProtKB-UniRule"/>
</dbReference>
<dbReference type="NCBIfam" id="NF003013">
    <property type="entry name" value="PRK03846.1"/>
    <property type="match status" value="1"/>
</dbReference>
<dbReference type="GO" id="GO:0004781">
    <property type="term" value="F:sulfate adenylyltransferase (ATP) activity"/>
    <property type="evidence" value="ECO:0007669"/>
    <property type="project" value="TreeGrafter"/>
</dbReference>
<evidence type="ECO:0000259" key="9">
    <source>
        <dbReference type="Pfam" id="PF01583"/>
    </source>
</evidence>
<dbReference type="InterPro" id="IPR027417">
    <property type="entry name" value="P-loop_NTPase"/>
</dbReference>
<comment type="catalytic activity">
    <reaction evidence="1 6 7">
        <text>adenosine 5'-phosphosulfate + ATP = 3'-phosphoadenylyl sulfate + ADP + H(+)</text>
        <dbReference type="Rhea" id="RHEA:24152"/>
        <dbReference type="ChEBI" id="CHEBI:15378"/>
        <dbReference type="ChEBI" id="CHEBI:30616"/>
        <dbReference type="ChEBI" id="CHEBI:58243"/>
        <dbReference type="ChEBI" id="CHEBI:58339"/>
        <dbReference type="ChEBI" id="CHEBI:456216"/>
        <dbReference type="EC" id="2.7.1.25"/>
    </reaction>
</comment>
<feature type="compositionally biased region" description="Polar residues" evidence="8">
    <location>
        <begin position="1"/>
        <end position="12"/>
    </location>
</feature>
<keyword evidence="11" id="KW-1185">Reference proteome</keyword>
<evidence type="ECO:0000256" key="3">
    <source>
        <dbReference type="ARBA" id="ARBA00022679"/>
    </source>
</evidence>
<dbReference type="PANTHER" id="PTHR42700:SF1">
    <property type="entry name" value="SULFATE ADENYLYLTRANSFERASE"/>
    <property type="match status" value="1"/>
</dbReference>
<keyword evidence="6" id="KW-0597">Phosphoprotein</keyword>
<dbReference type="SUPFAM" id="SSF52540">
    <property type="entry name" value="P-loop containing nucleoside triphosphate hydrolases"/>
    <property type="match status" value="1"/>
</dbReference>
<keyword evidence="6 7" id="KW-0418">Kinase</keyword>
<dbReference type="HAMAP" id="MF_00065">
    <property type="entry name" value="Adenylyl_sulf_kinase"/>
    <property type="match status" value="1"/>
</dbReference>
<evidence type="ECO:0000256" key="5">
    <source>
        <dbReference type="ARBA" id="ARBA00022840"/>
    </source>
</evidence>
<dbReference type="NCBIfam" id="TIGR00455">
    <property type="entry name" value="apsK"/>
    <property type="match status" value="1"/>
</dbReference>
<evidence type="ECO:0000313" key="10">
    <source>
        <dbReference type="EMBL" id="MBB5019971.1"/>
    </source>
</evidence>
<dbReference type="GO" id="GO:0010134">
    <property type="term" value="P:sulfate assimilation via adenylyl sulfate reduction"/>
    <property type="evidence" value="ECO:0007669"/>
    <property type="project" value="TreeGrafter"/>
</dbReference>
<evidence type="ECO:0000256" key="6">
    <source>
        <dbReference type="HAMAP-Rule" id="MF_00065"/>
    </source>
</evidence>
<evidence type="ECO:0000256" key="4">
    <source>
        <dbReference type="ARBA" id="ARBA00022741"/>
    </source>
</evidence>
<evidence type="ECO:0000256" key="1">
    <source>
        <dbReference type="ARBA" id="ARBA00001823"/>
    </source>
</evidence>
<dbReference type="UniPathway" id="UPA00140">
    <property type="reaction ID" value="UER00205"/>
</dbReference>